<gene>
    <name evidence="1" type="ORF">UX87_C0016G0022</name>
</gene>
<reference evidence="1 2" key="1">
    <citation type="journal article" date="2015" name="Nature">
        <title>rRNA introns, odd ribosomes, and small enigmatic genomes across a large radiation of phyla.</title>
        <authorList>
            <person name="Brown C.T."/>
            <person name="Hug L.A."/>
            <person name="Thomas B.C."/>
            <person name="Sharon I."/>
            <person name="Castelle C.J."/>
            <person name="Singh A."/>
            <person name="Wilkins M.J."/>
            <person name="Williams K.H."/>
            <person name="Banfield J.F."/>
        </authorList>
    </citation>
    <scope>NUCLEOTIDE SEQUENCE [LARGE SCALE GENOMIC DNA]</scope>
</reference>
<evidence type="ECO:0000313" key="1">
    <source>
        <dbReference type="EMBL" id="KKU63861.1"/>
    </source>
</evidence>
<dbReference type="AlphaFoldDB" id="A0A0G1S395"/>
<evidence type="ECO:0000313" key="2">
    <source>
        <dbReference type="Proteomes" id="UP000034364"/>
    </source>
</evidence>
<organism evidence="1 2">
    <name type="scientific">Candidatus Amesbacteria bacterium GW2011_GWA1_47_16</name>
    <dbReference type="NCBI Taxonomy" id="1618353"/>
    <lineage>
        <taxon>Bacteria</taxon>
        <taxon>Candidatus Amesiibacteriota</taxon>
    </lineage>
</organism>
<name>A0A0G1S395_9BACT</name>
<accession>A0A0G1S395</accession>
<dbReference type="Proteomes" id="UP000034364">
    <property type="component" value="Unassembled WGS sequence"/>
</dbReference>
<sequence>MDKSKLTRLKDLEAKLAKYKPIYLEKKRVFRGVSHENALAELRYTQFMVYKDLVEGLEKEIRAVKASEKSGGGGMKVGPGSR</sequence>
<protein>
    <submittedName>
        <fullName evidence="1">Uncharacterized protein</fullName>
    </submittedName>
</protein>
<comment type="caution">
    <text evidence="1">The sequence shown here is derived from an EMBL/GenBank/DDBJ whole genome shotgun (WGS) entry which is preliminary data.</text>
</comment>
<dbReference type="EMBL" id="LCNV01000016">
    <property type="protein sequence ID" value="KKU63861.1"/>
    <property type="molecule type" value="Genomic_DNA"/>
</dbReference>
<proteinExistence type="predicted"/>